<protein>
    <submittedName>
        <fullName evidence="1">Uncharacterized protein</fullName>
    </submittedName>
</protein>
<name>A0A517VGD4_9PLAN</name>
<dbReference type="AlphaFoldDB" id="A0A517VGD4"/>
<reference evidence="1 2" key="1">
    <citation type="submission" date="2019-02" db="EMBL/GenBank/DDBJ databases">
        <title>Deep-cultivation of Planctomycetes and their phenomic and genomic characterization uncovers novel biology.</title>
        <authorList>
            <person name="Wiegand S."/>
            <person name="Jogler M."/>
            <person name="Boedeker C."/>
            <person name="Pinto D."/>
            <person name="Vollmers J."/>
            <person name="Rivas-Marin E."/>
            <person name="Kohn T."/>
            <person name="Peeters S.H."/>
            <person name="Heuer A."/>
            <person name="Rast P."/>
            <person name="Oberbeckmann S."/>
            <person name="Bunk B."/>
            <person name="Jeske O."/>
            <person name="Meyerdierks A."/>
            <person name="Storesund J.E."/>
            <person name="Kallscheuer N."/>
            <person name="Luecker S."/>
            <person name="Lage O.M."/>
            <person name="Pohl T."/>
            <person name="Merkel B.J."/>
            <person name="Hornburger P."/>
            <person name="Mueller R.-W."/>
            <person name="Bruemmer F."/>
            <person name="Labrenz M."/>
            <person name="Spormann A.M."/>
            <person name="Op den Camp H."/>
            <person name="Overmann J."/>
            <person name="Amann R."/>
            <person name="Jetten M.S.M."/>
            <person name="Mascher T."/>
            <person name="Medema M.H."/>
            <person name="Devos D.P."/>
            <person name="Kaster A.-K."/>
            <person name="Ovreas L."/>
            <person name="Rohde M."/>
            <person name="Galperin M.Y."/>
            <person name="Jogler C."/>
        </authorList>
    </citation>
    <scope>NUCLEOTIDE SEQUENCE [LARGE SCALE GENOMIC DNA]</scope>
    <source>
        <strain evidence="1 2">Pan161</strain>
    </source>
</reference>
<proteinExistence type="predicted"/>
<sequence>MQSLGNDRVEFSGTQWKYDGVAYMILKQSLDNFSVCNRSGTGQAGEVGLM</sequence>
<organism evidence="1 2">
    <name type="scientific">Gimesia algae</name>
    <dbReference type="NCBI Taxonomy" id="2527971"/>
    <lineage>
        <taxon>Bacteria</taxon>
        <taxon>Pseudomonadati</taxon>
        <taxon>Planctomycetota</taxon>
        <taxon>Planctomycetia</taxon>
        <taxon>Planctomycetales</taxon>
        <taxon>Planctomycetaceae</taxon>
        <taxon>Gimesia</taxon>
    </lineage>
</organism>
<dbReference type="EMBL" id="CP036343">
    <property type="protein sequence ID" value="QDT92060.1"/>
    <property type="molecule type" value="Genomic_DNA"/>
</dbReference>
<dbReference type="Proteomes" id="UP000316855">
    <property type="component" value="Chromosome"/>
</dbReference>
<accession>A0A517VGD4</accession>
<keyword evidence="2" id="KW-1185">Reference proteome</keyword>
<evidence type="ECO:0000313" key="2">
    <source>
        <dbReference type="Proteomes" id="UP000316855"/>
    </source>
</evidence>
<dbReference type="KEGG" id="gax:Pan161_37240"/>
<evidence type="ECO:0000313" key="1">
    <source>
        <dbReference type="EMBL" id="QDT92060.1"/>
    </source>
</evidence>
<gene>
    <name evidence="1" type="ORF">Pan161_37240</name>
</gene>